<accession>A0A510UXL3</accession>
<dbReference type="AlphaFoldDB" id="A0A510UXL3"/>
<name>A0A510UXL3_9CELL</name>
<evidence type="ECO:0000313" key="3">
    <source>
        <dbReference type="Proteomes" id="UP000321386"/>
    </source>
</evidence>
<dbReference type="Proteomes" id="UP000321386">
    <property type="component" value="Unassembled WGS sequence"/>
</dbReference>
<sequence>MSDRIDATPTGVAGSAADVAGAVHRVREGLPYETTAWDVDRLAGVVLDRNGTPTRVLVADRWDARATPQTLARAVVDAGRAAARDLDAQARAALQEAAARRTRQPGVRTAATHAVPDAARRAPSAGTPRPLDELAEIAISSLAAASHASATELGATLGVGRELDGDVEVTVGRGGIVAVALHGPRVAKASAAALTTLLSAAVQAAVQDLARRREHEAPAVSDELLAEVLTHLRALTADPLSASGGRVVAAHERS</sequence>
<evidence type="ECO:0000313" key="2">
    <source>
        <dbReference type="EMBL" id="GEK18241.1"/>
    </source>
</evidence>
<feature type="region of interest" description="Disordered" evidence="1">
    <location>
        <begin position="95"/>
        <end position="129"/>
    </location>
</feature>
<reference evidence="2 3" key="1">
    <citation type="submission" date="2019-07" db="EMBL/GenBank/DDBJ databases">
        <title>Whole genome shotgun sequence of Cellulomonas persica NBRC 101101.</title>
        <authorList>
            <person name="Hosoyama A."/>
            <person name="Uohara A."/>
            <person name="Ohji S."/>
            <person name="Ichikawa N."/>
        </authorList>
    </citation>
    <scope>NUCLEOTIDE SEQUENCE [LARGE SCALE GENOMIC DNA]</scope>
    <source>
        <strain evidence="2 3">NBRC 101101</strain>
    </source>
</reference>
<gene>
    <name evidence="2" type="ORF">CPE01_19740</name>
</gene>
<protein>
    <recommendedName>
        <fullName evidence="4">YbaB/EbfC DNA-binding family protein</fullName>
    </recommendedName>
</protein>
<dbReference type="RefSeq" id="WP_146806475.1">
    <property type="nucleotide sequence ID" value="NZ_BJUA01000008.1"/>
</dbReference>
<comment type="caution">
    <text evidence="2">The sequence shown here is derived from an EMBL/GenBank/DDBJ whole genome shotgun (WGS) entry which is preliminary data.</text>
</comment>
<keyword evidence="3" id="KW-1185">Reference proteome</keyword>
<evidence type="ECO:0008006" key="4">
    <source>
        <dbReference type="Google" id="ProtNLM"/>
    </source>
</evidence>
<proteinExistence type="predicted"/>
<dbReference type="EMBL" id="BJUA01000008">
    <property type="protein sequence ID" value="GEK18241.1"/>
    <property type="molecule type" value="Genomic_DNA"/>
</dbReference>
<evidence type="ECO:0000256" key="1">
    <source>
        <dbReference type="SAM" id="MobiDB-lite"/>
    </source>
</evidence>
<dbReference type="OrthoDB" id="10020280at2"/>
<organism evidence="2 3">
    <name type="scientific">Cellulomonas persica</name>
    <dbReference type="NCBI Taxonomy" id="76861"/>
    <lineage>
        <taxon>Bacteria</taxon>
        <taxon>Bacillati</taxon>
        <taxon>Actinomycetota</taxon>
        <taxon>Actinomycetes</taxon>
        <taxon>Micrococcales</taxon>
        <taxon>Cellulomonadaceae</taxon>
        <taxon>Cellulomonas</taxon>
    </lineage>
</organism>